<keyword evidence="3" id="KW-0815">Transposition</keyword>
<feature type="non-terminal residue" evidence="5">
    <location>
        <position position="144"/>
    </location>
</feature>
<accession>A0A552FPN9</accession>
<evidence type="ECO:0000256" key="2">
    <source>
        <dbReference type="ARBA" id="ARBA00008841"/>
    </source>
</evidence>
<comment type="function">
    <text evidence="1">Absolutely required for transposition of IS1.</text>
</comment>
<dbReference type="InterPro" id="IPR051354">
    <property type="entry name" value="Transposase_27_IS1"/>
</dbReference>
<evidence type="ECO:0000313" key="5">
    <source>
        <dbReference type="EMBL" id="TRU48695.1"/>
    </source>
</evidence>
<organism evidence="5 6">
    <name type="scientific">Microcystis aeruginosa Ma_QC_Ca_00000000_S207</name>
    <dbReference type="NCBI Taxonomy" id="2486251"/>
    <lineage>
        <taxon>Bacteria</taxon>
        <taxon>Bacillati</taxon>
        <taxon>Cyanobacteriota</taxon>
        <taxon>Cyanophyceae</taxon>
        <taxon>Oscillatoriophycideae</taxon>
        <taxon>Chroococcales</taxon>
        <taxon>Microcystaceae</taxon>
        <taxon>Microcystis</taxon>
    </lineage>
</organism>
<dbReference type="Proteomes" id="UP000320293">
    <property type="component" value="Unassembled WGS sequence"/>
</dbReference>
<comment type="caution">
    <text evidence="5">The sequence shown here is derived from an EMBL/GenBank/DDBJ whole genome shotgun (WGS) entry which is preliminary data.</text>
</comment>
<keyword evidence="4" id="KW-0233">DNA recombination</keyword>
<comment type="similarity">
    <text evidence="2">Belongs to the transposase 27 family.</text>
</comment>
<evidence type="ECO:0000256" key="3">
    <source>
        <dbReference type="ARBA" id="ARBA00022578"/>
    </source>
</evidence>
<dbReference type="PANTHER" id="PTHR33293">
    <property type="entry name" value="INSERTION ELEMENT IS1 1 PROTEIN INSB-RELATED"/>
    <property type="match status" value="1"/>
</dbReference>
<reference evidence="5 6" key="1">
    <citation type="submission" date="2019-01" db="EMBL/GenBank/DDBJ databases">
        <title>Coherence of Microcystis species and biogeography revealed through population genomics.</title>
        <authorList>
            <person name="Perez-Carrascal O.M."/>
            <person name="Terrat Y."/>
            <person name="Giani A."/>
            <person name="Fortin N."/>
            <person name="Tromas N."/>
            <person name="Shapiro B.J."/>
        </authorList>
    </citation>
    <scope>NUCLEOTIDE SEQUENCE [LARGE SCALE GENOMIC DNA]</scope>
    <source>
        <strain evidence="5">Ma_QC_Ca_00000000_S207</strain>
    </source>
</reference>
<dbReference type="GO" id="GO:0003677">
    <property type="term" value="F:DNA binding"/>
    <property type="evidence" value="ECO:0007669"/>
    <property type="project" value="InterPro"/>
</dbReference>
<evidence type="ECO:0000256" key="4">
    <source>
        <dbReference type="ARBA" id="ARBA00023172"/>
    </source>
</evidence>
<proteinExistence type="inferred from homology"/>
<evidence type="ECO:0000256" key="1">
    <source>
        <dbReference type="ARBA" id="ARBA00004091"/>
    </source>
</evidence>
<evidence type="ECO:0000313" key="6">
    <source>
        <dbReference type="Proteomes" id="UP000320293"/>
    </source>
</evidence>
<dbReference type="InterPro" id="IPR005063">
    <property type="entry name" value="Transposase_27"/>
</dbReference>
<dbReference type="AlphaFoldDB" id="A0A552FPN9"/>
<sequence>MARVTGVSWSWLQNYVNNKFSQVPRQVKVTDKPKGKLIIECDELWSFVFCQKIKVYIWLAIDRTTREIIGCYLGDKSRQSAKKLWDSLPGVYRQCAVAYTDFWESYKTVIPSKRHRPVGQETGQTNPIERLNNTFRQRISRLVR</sequence>
<dbReference type="PANTHER" id="PTHR33293:SF1">
    <property type="entry name" value="INSERTION ELEMENT IS1 1 PROTEIN INSB-RELATED"/>
    <property type="match status" value="1"/>
</dbReference>
<gene>
    <name evidence="5" type="ORF">EWV91_08925</name>
</gene>
<dbReference type="NCBIfam" id="NF033558">
    <property type="entry name" value="transpos_IS1"/>
    <property type="match status" value="1"/>
</dbReference>
<dbReference type="EMBL" id="SFBF01000166">
    <property type="protein sequence ID" value="TRU48695.1"/>
    <property type="molecule type" value="Genomic_DNA"/>
</dbReference>
<protein>
    <submittedName>
        <fullName evidence="5">IS1 family transposase</fullName>
    </submittedName>
</protein>
<name>A0A552FPN9_MICAE</name>
<dbReference type="GO" id="GO:0004803">
    <property type="term" value="F:transposase activity"/>
    <property type="evidence" value="ECO:0007669"/>
    <property type="project" value="InterPro"/>
</dbReference>
<dbReference type="Pfam" id="PF03400">
    <property type="entry name" value="DDE_Tnp_IS1"/>
    <property type="match status" value="1"/>
</dbReference>
<dbReference type="GO" id="GO:0006313">
    <property type="term" value="P:DNA transposition"/>
    <property type="evidence" value="ECO:0007669"/>
    <property type="project" value="InterPro"/>
</dbReference>